<accession>A0A1M6RQZ5</accession>
<dbReference type="InterPro" id="IPR036938">
    <property type="entry name" value="PAP2/HPO_sf"/>
</dbReference>
<feature type="transmembrane region" description="Helical" evidence="1">
    <location>
        <begin position="16"/>
        <end position="35"/>
    </location>
</feature>
<dbReference type="SMART" id="SM00014">
    <property type="entry name" value="acidPPc"/>
    <property type="match status" value="1"/>
</dbReference>
<dbReference type="Proteomes" id="UP000184364">
    <property type="component" value="Unassembled WGS sequence"/>
</dbReference>
<dbReference type="PANTHER" id="PTHR14969">
    <property type="entry name" value="SPHINGOSINE-1-PHOSPHATE PHOSPHOHYDROLASE"/>
    <property type="match status" value="1"/>
</dbReference>
<dbReference type="Pfam" id="PF01569">
    <property type="entry name" value="PAP2"/>
    <property type="match status" value="1"/>
</dbReference>
<feature type="transmembrane region" description="Helical" evidence="1">
    <location>
        <begin position="193"/>
        <end position="212"/>
    </location>
</feature>
<proteinExistence type="predicted"/>
<dbReference type="InterPro" id="IPR000326">
    <property type="entry name" value="PAP2/HPO"/>
</dbReference>
<feature type="transmembrane region" description="Helical" evidence="1">
    <location>
        <begin position="165"/>
        <end position="187"/>
    </location>
</feature>
<dbReference type="Gene3D" id="1.20.144.10">
    <property type="entry name" value="Phosphatidic acid phosphatase type 2/haloperoxidase"/>
    <property type="match status" value="1"/>
</dbReference>
<feature type="transmembrane region" description="Helical" evidence="1">
    <location>
        <begin position="60"/>
        <end position="87"/>
    </location>
</feature>
<keyword evidence="4" id="KW-1185">Reference proteome</keyword>
<keyword evidence="1" id="KW-0812">Transmembrane</keyword>
<evidence type="ECO:0000313" key="3">
    <source>
        <dbReference type="EMBL" id="SHK34889.1"/>
    </source>
</evidence>
<name>A0A1M6RQZ5_9FLAO</name>
<sequence>MRLNSFQFKKVNPVEWGIFAVLILIFLFLSCYVIAEPPQYLDIHISKEIQENQSLRLNNFMIWISWFGRTSISVVLVISLSLALLLLQFKREAILLLSTLFSGVVGLFFKVLINRPRPSAKLVTLLEDTKFQSFPSGHVLFYTVFFGSLILMVMNTNKLNKTVKVILTLICLVMIVVGAISRVYLGAHWFTDVLGGFVLGCILLVIAAHFYLENTGGIYNKQKAF</sequence>
<evidence type="ECO:0000256" key="1">
    <source>
        <dbReference type="SAM" id="Phobius"/>
    </source>
</evidence>
<reference evidence="4" key="1">
    <citation type="submission" date="2016-11" db="EMBL/GenBank/DDBJ databases">
        <authorList>
            <person name="Varghese N."/>
            <person name="Submissions S."/>
        </authorList>
    </citation>
    <scope>NUCLEOTIDE SEQUENCE [LARGE SCALE GENOMIC DNA]</scope>
    <source>
        <strain evidence="4">DSM 26899</strain>
    </source>
</reference>
<dbReference type="EMBL" id="FRAV01000003">
    <property type="protein sequence ID" value="SHK34889.1"/>
    <property type="molecule type" value="Genomic_DNA"/>
</dbReference>
<dbReference type="PANTHER" id="PTHR14969:SF13">
    <property type="entry name" value="AT30094P"/>
    <property type="match status" value="1"/>
</dbReference>
<protein>
    <submittedName>
        <fullName evidence="3">Undecaprenyl-diphosphatase</fullName>
    </submittedName>
</protein>
<feature type="transmembrane region" description="Helical" evidence="1">
    <location>
        <begin position="94"/>
        <end position="113"/>
    </location>
</feature>
<evidence type="ECO:0000259" key="2">
    <source>
        <dbReference type="SMART" id="SM00014"/>
    </source>
</evidence>
<keyword evidence="1" id="KW-0472">Membrane</keyword>
<dbReference type="SUPFAM" id="SSF48317">
    <property type="entry name" value="Acid phosphatase/Vanadium-dependent haloperoxidase"/>
    <property type="match status" value="1"/>
</dbReference>
<dbReference type="STRING" id="1302687.SAMN05444267_100358"/>
<organism evidence="3 4">
    <name type="scientific">Chryseobacterium polytrichastri</name>
    <dbReference type="NCBI Taxonomy" id="1302687"/>
    <lineage>
        <taxon>Bacteria</taxon>
        <taxon>Pseudomonadati</taxon>
        <taxon>Bacteroidota</taxon>
        <taxon>Flavobacteriia</taxon>
        <taxon>Flavobacteriales</taxon>
        <taxon>Weeksellaceae</taxon>
        <taxon>Chryseobacterium group</taxon>
        <taxon>Chryseobacterium</taxon>
    </lineage>
</organism>
<gene>
    <name evidence="3" type="ORF">SAMN05444267_100358</name>
</gene>
<feature type="domain" description="Phosphatidic acid phosphatase type 2/haloperoxidase" evidence="2">
    <location>
        <begin position="93"/>
        <end position="208"/>
    </location>
</feature>
<dbReference type="RefSeq" id="WP_073290648.1">
    <property type="nucleotide sequence ID" value="NZ_FRAV01000003.1"/>
</dbReference>
<dbReference type="PROSITE" id="PS51257">
    <property type="entry name" value="PROKAR_LIPOPROTEIN"/>
    <property type="match status" value="1"/>
</dbReference>
<dbReference type="AlphaFoldDB" id="A0A1M6RQZ5"/>
<dbReference type="CDD" id="cd03392">
    <property type="entry name" value="PAP2_like_2"/>
    <property type="match status" value="1"/>
</dbReference>
<feature type="transmembrane region" description="Helical" evidence="1">
    <location>
        <begin position="133"/>
        <end position="153"/>
    </location>
</feature>
<keyword evidence="1" id="KW-1133">Transmembrane helix</keyword>
<evidence type="ECO:0000313" key="4">
    <source>
        <dbReference type="Proteomes" id="UP000184364"/>
    </source>
</evidence>